<evidence type="ECO:0000313" key="2">
    <source>
        <dbReference type="Proteomes" id="UP000823964"/>
    </source>
</evidence>
<protein>
    <submittedName>
        <fullName evidence="1">Uncharacterized protein</fullName>
    </submittedName>
</protein>
<comment type="caution">
    <text evidence="1">The sequence shown here is derived from an EMBL/GenBank/DDBJ whole genome shotgun (WGS) entry which is preliminary data.</text>
</comment>
<evidence type="ECO:0000313" key="1">
    <source>
        <dbReference type="EMBL" id="HIX20586.1"/>
    </source>
</evidence>
<reference evidence="1" key="2">
    <citation type="submission" date="2021-04" db="EMBL/GenBank/DDBJ databases">
        <authorList>
            <person name="Gilroy R."/>
        </authorList>
    </citation>
    <scope>NUCLEOTIDE SEQUENCE</scope>
    <source>
        <strain evidence="1">14975</strain>
    </source>
</reference>
<dbReference type="AlphaFoldDB" id="A0A9D2AIL0"/>
<gene>
    <name evidence="1" type="ORF">H9862_08320</name>
</gene>
<dbReference type="Proteomes" id="UP000823964">
    <property type="component" value="Unassembled WGS sequence"/>
</dbReference>
<organism evidence="1 2">
    <name type="scientific">Candidatus Akkermansia intestinigallinarum</name>
    <dbReference type="NCBI Taxonomy" id="2838431"/>
    <lineage>
        <taxon>Bacteria</taxon>
        <taxon>Pseudomonadati</taxon>
        <taxon>Verrucomicrobiota</taxon>
        <taxon>Verrucomicrobiia</taxon>
        <taxon>Verrucomicrobiales</taxon>
        <taxon>Akkermansiaceae</taxon>
        <taxon>Akkermansia</taxon>
    </lineage>
</organism>
<reference evidence="1" key="1">
    <citation type="journal article" date="2021" name="PeerJ">
        <title>Extensive microbial diversity within the chicken gut microbiome revealed by metagenomics and culture.</title>
        <authorList>
            <person name="Gilroy R."/>
            <person name="Ravi A."/>
            <person name="Getino M."/>
            <person name="Pursley I."/>
            <person name="Horton D.L."/>
            <person name="Alikhan N.F."/>
            <person name="Baker D."/>
            <person name="Gharbi K."/>
            <person name="Hall N."/>
            <person name="Watson M."/>
            <person name="Adriaenssens E.M."/>
            <person name="Foster-Nyarko E."/>
            <person name="Jarju S."/>
            <person name="Secka A."/>
            <person name="Antonio M."/>
            <person name="Oren A."/>
            <person name="Chaudhuri R.R."/>
            <person name="La Ragione R."/>
            <person name="Hildebrand F."/>
            <person name="Pallen M.J."/>
        </authorList>
    </citation>
    <scope>NUCLEOTIDE SEQUENCE</scope>
    <source>
        <strain evidence="1">14975</strain>
    </source>
</reference>
<name>A0A9D2AIL0_9BACT</name>
<proteinExistence type="predicted"/>
<sequence>MAIAAESRTSAEIIIGSLVYWIPDGTSYGTEPKESSRDNVPTFEEATGTGLCLGMISSFKWGLEYKTITKMGCDPATQRYTSIDRKILQKVKPTFSTQDVVPEAYALEHGMATIPAIGESAKPFTLASGTQRGWLYIQLLDSLRTSGEDGALAEIHLRGDLGLADSPEHLDDLAKVNYEFTATVIPEDAFKNLAIPTALTA</sequence>
<accession>A0A9D2AIL0</accession>
<dbReference type="EMBL" id="DXFQ01000158">
    <property type="protein sequence ID" value="HIX20586.1"/>
    <property type="molecule type" value="Genomic_DNA"/>
</dbReference>